<dbReference type="PANTHER" id="PTHR30085">
    <property type="entry name" value="AMINO ACID ABC TRANSPORTER PERMEASE"/>
    <property type="match status" value="1"/>
</dbReference>
<keyword evidence="8" id="KW-1185">Reference proteome</keyword>
<evidence type="ECO:0000256" key="2">
    <source>
        <dbReference type="ARBA" id="ARBA00022448"/>
    </source>
</evidence>
<reference evidence="7 8" key="1">
    <citation type="submission" date="2015-06" db="EMBL/GenBank/DDBJ databases">
        <title>Cloning and characterization of the uncialamcin biosynthetic gene cluster.</title>
        <authorList>
            <person name="Yan X."/>
            <person name="Huang T."/>
            <person name="Ge H."/>
            <person name="Shen B."/>
        </authorList>
    </citation>
    <scope>NUCLEOTIDE SEQUENCE [LARGE SCALE GENOMIC DNA]</scope>
    <source>
        <strain evidence="7 8">DCA2648</strain>
    </source>
</reference>
<protein>
    <submittedName>
        <fullName evidence="7">Glutamate transporter</fullName>
    </submittedName>
</protein>
<dbReference type="SMART" id="SM00062">
    <property type="entry name" value="PBPb"/>
    <property type="match status" value="1"/>
</dbReference>
<comment type="caution">
    <text evidence="7">The sequence shown here is derived from an EMBL/GenBank/DDBJ whole genome shotgun (WGS) entry which is preliminary data.</text>
</comment>
<sequence>MDRRRSRAIRAGAAAAALTGAALSGCSSEPPSLFAEGRIEVGAKSDQPGTSHSPHDGQFAGFDITVATEVLRAVGVESVDFEGVLSENRARDLHKGDVQLVAATYSITTQRMAPKSEKGDGLDFVGPYASTHQGILVRTGDAGRYQSLDDLHGKEVCVWKGTTSERELARPAHEKIRTISVTDARDCIKRLRKGQSDAVSTDQLILYGFAADDPSFTVQEDVTFGPFNDYGIAMLKGHRGDCEKLKQALIEYARGNDWDRDFEINLSGVPQQVRENARPQEADIDRYSCRDKPGNA</sequence>
<dbReference type="GO" id="GO:0006865">
    <property type="term" value="P:amino acid transport"/>
    <property type="evidence" value="ECO:0007669"/>
    <property type="project" value="TreeGrafter"/>
</dbReference>
<keyword evidence="3 5" id="KW-0732">Signal</keyword>
<dbReference type="Pfam" id="PF00497">
    <property type="entry name" value="SBP_bac_3"/>
    <property type="match status" value="1"/>
</dbReference>
<gene>
    <name evidence="7" type="ORF">AB852_09110</name>
</gene>
<dbReference type="Proteomes" id="UP000186455">
    <property type="component" value="Unassembled WGS sequence"/>
</dbReference>
<dbReference type="SUPFAM" id="SSF53850">
    <property type="entry name" value="Periplasmic binding protein-like II"/>
    <property type="match status" value="1"/>
</dbReference>
<feature type="compositionally biased region" description="Basic and acidic residues" evidence="4">
    <location>
        <begin position="275"/>
        <end position="296"/>
    </location>
</feature>
<feature type="region of interest" description="Disordered" evidence="4">
    <location>
        <begin position="273"/>
        <end position="296"/>
    </location>
</feature>
<dbReference type="STRING" id="1048205.AB852_09110"/>
<proteinExistence type="inferred from homology"/>
<keyword evidence="2" id="KW-0813">Transport</keyword>
<dbReference type="InterPro" id="IPR001638">
    <property type="entry name" value="Solute-binding_3/MltF_N"/>
</dbReference>
<evidence type="ECO:0000256" key="4">
    <source>
        <dbReference type="SAM" id="MobiDB-lite"/>
    </source>
</evidence>
<evidence type="ECO:0000256" key="3">
    <source>
        <dbReference type="ARBA" id="ARBA00022729"/>
    </source>
</evidence>
<dbReference type="EMBL" id="LFBV01000002">
    <property type="protein sequence ID" value="OKH94445.1"/>
    <property type="molecule type" value="Genomic_DNA"/>
</dbReference>
<evidence type="ECO:0000313" key="7">
    <source>
        <dbReference type="EMBL" id="OKH94445.1"/>
    </source>
</evidence>
<evidence type="ECO:0000313" key="8">
    <source>
        <dbReference type="Proteomes" id="UP000186455"/>
    </source>
</evidence>
<comment type="similarity">
    <text evidence="1">Belongs to the bacterial solute-binding protein 3 family.</text>
</comment>
<organism evidence="7 8">
    <name type="scientific">Streptomyces uncialis</name>
    <dbReference type="NCBI Taxonomy" id="1048205"/>
    <lineage>
        <taxon>Bacteria</taxon>
        <taxon>Bacillati</taxon>
        <taxon>Actinomycetota</taxon>
        <taxon>Actinomycetes</taxon>
        <taxon>Kitasatosporales</taxon>
        <taxon>Streptomycetaceae</taxon>
        <taxon>Streptomyces</taxon>
    </lineage>
</organism>
<dbReference type="GO" id="GO:0030288">
    <property type="term" value="C:outer membrane-bounded periplasmic space"/>
    <property type="evidence" value="ECO:0007669"/>
    <property type="project" value="TreeGrafter"/>
</dbReference>
<dbReference type="AlphaFoldDB" id="A0A1Q4V9F7"/>
<feature type="region of interest" description="Disordered" evidence="4">
    <location>
        <begin position="35"/>
        <end position="57"/>
    </location>
</feature>
<dbReference type="InterPro" id="IPR051455">
    <property type="entry name" value="Bact_solute-bind_prot3"/>
</dbReference>
<dbReference type="GO" id="GO:0005576">
    <property type="term" value="C:extracellular region"/>
    <property type="evidence" value="ECO:0007669"/>
    <property type="project" value="TreeGrafter"/>
</dbReference>
<dbReference type="RefSeq" id="WP_073785961.1">
    <property type="nucleotide sequence ID" value="NZ_JBITDR010000006.1"/>
</dbReference>
<dbReference type="PROSITE" id="PS51257">
    <property type="entry name" value="PROKAR_LIPOPROTEIN"/>
    <property type="match status" value="1"/>
</dbReference>
<feature type="chain" id="PRO_5039002200" evidence="5">
    <location>
        <begin position="25"/>
        <end position="296"/>
    </location>
</feature>
<name>A0A1Q4V9F7_9ACTN</name>
<evidence type="ECO:0000259" key="6">
    <source>
        <dbReference type="SMART" id="SM00062"/>
    </source>
</evidence>
<dbReference type="PANTHER" id="PTHR30085:SF6">
    <property type="entry name" value="ABC TRANSPORTER GLUTAMINE-BINDING PROTEIN GLNH"/>
    <property type="match status" value="1"/>
</dbReference>
<dbReference type="Gene3D" id="3.40.190.10">
    <property type="entry name" value="Periplasmic binding protein-like II"/>
    <property type="match status" value="2"/>
</dbReference>
<evidence type="ECO:0000256" key="5">
    <source>
        <dbReference type="SAM" id="SignalP"/>
    </source>
</evidence>
<evidence type="ECO:0000256" key="1">
    <source>
        <dbReference type="ARBA" id="ARBA00010333"/>
    </source>
</evidence>
<accession>A0A1Q4V9F7</accession>
<feature type="domain" description="Solute-binding protein family 3/N-terminal" evidence="6">
    <location>
        <begin position="38"/>
        <end position="269"/>
    </location>
</feature>
<feature type="signal peptide" evidence="5">
    <location>
        <begin position="1"/>
        <end position="24"/>
    </location>
</feature>